<dbReference type="PROSITE" id="PS00141">
    <property type="entry name" value="ASP_PROTEASE"/>
    <property type="match status" value="1"/>
</dbReference>
<dbReference type="InterPro" id="IPR001969">
    <property type="entry name" value="Aspartic_peptidase_AS"/>
</dbReference>
<dbReference type="CDD" id="cd00303">
    <property type="entry name" value="retropepsin_like"/>
    <property type="match status" value="1"/>
</dbReference>
<dbReference type="GO" id="GO:0006508">
    <property type="term" value="P:proteolysis"/>
    <property type="evidence" value="ECO:0007669"/>
    <property type="project" value="InterPro"/>
</dbReference>
<evidence type="ECO:0000256" key="1">
    <source>
        <dbReference type="SAM" id="MobiDB-lite"/>
    </source>
</evidence>
<gene>
    <name evidence="2" type="ORF">NDU88_001617</name>
</gene>
<evidence type="ECO:0000313" key="3">
    <source>
        <dbReference type="Proteomes" id="UP001066276"/>
    </source>
</evidence>
<sequence length="114" mass="12756">MQVVLRHQCVSALIDTGSSINLMAEDIYQTLTDPPPLRPTSAQVHAFGSQRPLDINVTRSEWDIEGTDAPEEPNDPDTTQPRSTLPSQQDAQRQRPQQLIYMGHHALCSRATEH</sequence>
<feature type="compositionally biased region" description="Polar residues" evidence="1">
    <location>
        <begin position="76"/>
        <end position="87"/>
    </location>
</feature>
<dbReference type="AlphaFoldDB" id="A0AAV7KQR2"/>
<keyword evidence="3" id="KW-1185">Reference proteome</keyword>
<evidence type="ECO:0000313" key="2">
    <source>
        <dbReference type="EMBL" id="KAJ1081435.1"/>
    </source>
</evidence>
<feature type="region of interest" description="Disordered" evidence="1">
    <location>
        <begin position="58"/>
        <end position="114"/>
    </location>
</feature>
<name>A0AAV7KQR2_PLEWA</name>
<organism evidence="2 3">
    <name type="scientific">Pleurodeles waltl</name>
    <name type="common">Iberian ribbed newt</name>
    <dbReference type="NCBI Taxonomy" id="8319"/>
    <lineage>
        <taxon>Eukaryota</taxon>
        <taxon>Metazoa</taxon>
        <taxon>Chordata</taxon>
        <taxon>Craniata</taxon>
        <taxon>Vertebrata</taxon>
        <taxon>Euteleostomi</taxon>
        <taxon>Amphibia</taxon>
        <taxon>Batrachia</taxon>
        <taxon>Caudata</taxon>
        <taxon>Salamandroidea</taxon>
        <taxon>Salamandridae</taxon>
        <taxon>Pleurodelinae</taxon>
        <taxon>Pleurodeles</taxon>
    </lineage>
</organism>
<dbReference type="GO" id="GO:0004190">
    <property type="term" value="F:aspartic-type endopeptidase activity"/>
    <property type="evidence" value="ECO:0007669"/>
    <property type="project" value="InterPro"/>
</dbReference>
<feature type="compositionally biased region" description="Acidic residues" evidence="1">
    <location>
        <begin position="63"/>
        <end position="75"/>
    </location>
</feature>
<protein>
    <submittedName>
        <fullName evidence="2">Uncharacterized protein</fullName>
    </submittedName>
</protein>
<dbReference type="EMBL" id="JANPWB010000016">
    <property type="protein sequence ID" value="KAJ1081435.1"/>
    <property type="molecule type" value="Genomic_DNA"/>
</dbReference>
<dbReference type="InterPro" id="IPR021109">
    <property type="entry name" value="Peptidase_aspartic_dom_sf"/>
</dbReference>
<proteinExistence type="predicted"/>
<comment type="caution">
    <text evidence="2">The sequence shown here is derived from an EMBL/GenBank/DDBJ whole genome shotgun (WGS) entry which is preliminary data.</text>
</comment>
<feature type="compositionally biased region" description="Low complexity" evidence="1">
    <location>
        <begin position="88"/>
        <end position="98"/>
    </location>
</feature>
<dbReference type="Gene3D" id="2.40.70.10">
    <property type="entry name" value="Acid Proteases"/>
    <property type="match status" value="1"/>
</dbReference>
<dbReference type="Proteomes" id="UP001066276">
    <property type="component" value="Chromosome 12"/>
</dbReference>
<accession>A0AAV7KQR2</accession>
<reference evidence="2" key="1">
    <citation type="journal article" date="2022" name="bioRxiv">
        <title>Sequencing and chromosome-scale assembly of the giantPleurodeles waltlgenome.</title>
        <authorList>
            <person name="Brown T."/>
            <person name="Elewa A."/>
            <person name="Iarovenko S."/>
            <person name="Subramanian E."/>
            <person name="Araus A.J."/>
            <person name="Petzold A."/>
            <person name="Susuki M."/>
            <person name="Suzuki K.-i.T."/>
            <person name="Hayashi T."/>
            <person name="Toyoda A."/>
            <person name="Oliveira C."/>
            <person name="Osipova E."/>
            <person name="Leigh N.D."/>
            <person name="Simon A."/>
            <person name="Yun M.H."/>
        </authorList>
    </citation>
    <scope>NUCLEOTIDE SEQUENCE</scope>
    <source>
        <strain evidence="2">20211129_DDA</strain>
        <tissue evidence="2">Liver</tissue>
    </source>
</reference>